<evidence type="ECO:0000259" key="2">
    <source>
        <dbReference type="SMART" id="SM01204"/>
    </source>
</evidence>
<comment type="caution">
    <text evidence="3">The sequence shown here is derived from an EMBL/GenBank/DDBJ whole genome shotgun (WGS) entry which is preliminary data.</text>
</comment>
<dbReference type="InterPro" id="IPR019494">
    <property type="entry name" value="FIST_C"/>
</dbReference>
<dbReference type="PANTHER" id="PTHR40252:SF2">
    <property type="entry name" value="BLR0328 PROTEIN"/>
    <property type="match status" value="1"/>
</dbReference>
<evidence type="ECO:0000259" key="1">
    <source>
        <dbReference type="SMART" id="SM00897"/>
    </source>
</evidence>
<evidence type="ECO:0000313" key="4">
    <source>
        <dbReference type="Proteomes" id="UP000092484"/>
    </source>
</evidence>
<dbReference type="SMART" id="SM00897">
    <property type="entry name" value="FIST"/>
    <property type="match status" value="1"/>
</dbReference>
<evidence type="ECO:0000313" key="3">
    <source>
        <dbReference type="EMBL" id="OBV11079.1"/>
    </source>
</evidence>
<dbReference type="PANTHER" id="PTHR40252">
    <property type="entry name" value="BLR0328 PROTEIN"/>
    <property type="match status" value="1"/>
</dbReference>
<dbReference type="STRING" id="1300349.I603_1487"/>
<feature type="domain" description="FIST C-domain" evidence="2">
    <location>
        <begin position="250"/>
        <end position="380"/>
    </location>
</feature>
<dbReference type="Pfam" id="PF08495">
    <property type="entry name" value="FIST"/>
    <property type="match status" value="1"/>
</dbReference>
<dbReference type="AlphaFoldDB" id="A0A1A7BF18"/>
<dbReference type="PATRIC" id="fig|1300349.4.peg.1485"/>
<sequence length="394" mass="42504">MPSWETWERKLHAPRPSAAGGLVVASSHAACAEQAIAEISRAIEGRDLAGGIIFCSSRYPREELAAAIAGHLGGFPLVGCTSAGEITARGYDTDSLQFMGFPKGSFTFRALHVSDIDGFDREEARRQIRHLAANARQESRALGEDASQVALFLVDGLSHREELLTMTVQDALGDIPLIGGSSGDGLIFSETGVLCDGAFRSGTAVIVMLTSARPLHVFSECYYRPGDARMVVTLADPEKRIVHEINAAPAAEEYRRLAGSPGALLDTAFFAAHPPMVRTGGAYHVRSIQTANPDGSLTFYGAVDRGIVLAIGEPVDRIAQMEAFFEQLRSELGEIDHVLCFDCVLNRIDADSRQLVRPVSDIYAANRVRGFNTYGEQFRAAHLNQTLSGLAIGR</sequence>
<keyword evidence="4" id="KW-1185">Reference proteome</keyword>
<gene>
    <name evidence="3" type="ORF">I603_1487</name>
</gene>
<protein>
    <submittedName>
        <fullName evidence="3">FIST multi-domain protein</fullName>
    </submittedName>
</protein>
<dbReference type="EMBL" id="LZYB01000003">
    <property type="protein sequence ID" value="OBV11079.1"/>
    <property type="molecule type" value="Genomic_DNA"/>
</dbReference>
<dbReference type="Proteomes" id="UP000092484">
    <property type="component" value="Unassembled WGS sequence"/>
</dbReference>
<reference evidence="3 4" key="1">
    <citation type="submission" date="2016-06" db="EMBL/GenBank/DDBJ databases">
        <title>Genome sequence of Porphyrobacter dokdonensis DSW-74.</title>
        <authorList>
            <person name="Kim J.F."/>
            <person name="Song J.Y."/>
        </authorList>
    </citation>
    <scope>NUCLEOTIDE SEQUENCE [LARGE SCALE GENOMIC DNA]</scope>
    <source>
        <strain evidence="3 4">DSW-74</strain>
    </source>
</reference>
<dbReference type="SMART" id="SM01204">
    <property type="entry name" value="FIST_C"/>
    <property type="match status" value="1"/>
</dbReference>
<name>A0A1A7BF18_9SPHN</name>
<organism evidence="3 4">
    <name type="scientific">Erythrobacter dokdonensis DSW-74</name>
    <dbReference type="NCBI Taxonomy" id="1300349"/>
    <lineage>
        <taxon>Bacteria</taxon>
        <taxon>Pseudomonadati</taxon>
        <taxon>Pseudomonadota</taxon>
        <taxon>Alphaproteobacteria</taxon>
        <taxon>Sphingomonadales</taxon>
        <taxon>Erythrobacteraceae</taxon>
        <taxon>Erythrobacter/Porphyrobacter group</taxon>
        <taxon>Erythrobacter</taxon>
    </lineage>
</organism>
<proteinExistence type="predicted"/>
<accession>A0A1A7BF18</accession>
<feature type="domain" description="FIST" evidence="1">
    <location>
        <begin position="47"/>
        <end position="249"/>
    </location>
</feature>
<dbReference type="Pfam" id="PF10442">
    <property type="entry name" value="FIST_C"/>
    <property type="match status" value="1"/>
</dbReference>
<dbReference type="InterPro" id="IPR013702">
    <property type="entry name" value="FIST_domain_N"/>
</dbReference>